<feature type="transmembrane region" description="Helical" evidence="5">
    <location>
        <begin position="6"/>
        <end position="35"/>
    </location>
</feature>
<organism evidence="6">
    <name type="scientific">bioreactor metagenome</name>
    <dbReference type="NCBI Taxonomy" id="1076179"/>
    <lineage>
        <taxon>unclassified sequences</taxon>
        <taxon>metagenomes</taxon>
        <taxon>ecological metagenomes</taxon>
    </lineage>
</organism>
<dbReference type="InterPro" id="IPR050475">
    <property type="entry name" value="Prenyltransferase_related"/>
</dbReference>
<comment type="caution">
    <text evidence="6">The sequence shown here is derived from an EMBL/GenBank/DDBJ whole genome shotgun (WGS) entry which is preliminary data.</text>
</comment>
<dbReference type="EMBL" id="VSSQ01046908">
    <property type="protein sequence ID" value="MPN00878.1"/>
    <property type="molecule type" value="Genomic_DNA"/>
</dbReference>
<gene>
    <name evidence="6" type="primary">cyoE_3</name>
    <name evidence="6" type="ORF">SDC9_148076</name>
</gene>
<keyword evidence="6" id="KW-0808">Transferase</keyword>
<evidence type="ECO:0000256" key="4">
    <source>
        <dbReference type="ARBA" id="ARBA00023136"/>
    </source>
</evidence>
<evidence type="ECO:0000256" key="2">
    <source>
        <dbReference type="ARBA" id="ARBA00022692"/>
    </source>
</evidence>
<proteinExistence type="predicted"/>
<reference evidence="6" key="1">
    <citation type="submission" date="2019-08" db="EMBL/GenBank/DDBJ databases">
        <authorList>
            <person name="Kucharzyk K."/>
            <person name="Murdoch R.W."/>
            <person name="Higgins S."/>
            <person name="Loffler F."/>
        </authorList>
    </citation>
    <scope>NUCLEOTIDE SEQUENCE</scope>
</reference>
<dbReference type="InterPro" id="IPR000537">
    <property type="entry name" value="UbiA_prenyltransferase"/>
</dbReference>
<dbReference type="Pfam" id="PF01040">
    <property type="entry name" value="UbiA"/>
    <property type="match status" value="1"/>
</dbReference>
<comment type="subcellular location">
    <subcellularLocation>
        <location evidence="1">Membrane</location>
        <topology evidence="1">Multi-pass membrane protein</topology>
    </subcellularLocation>
</comment>
<accession>A0A645EFV5</accession>
<dbReference type="AlphaFoldDB" id="A0A645EFV5"/>
<dbReference type="GO" id="GO:0016020">
    <property type="term" value="C:membrane"/>
    <property type="evidence" value="ECO:0007669"/>
    <property type="project" value="UniProtKB-SubCell"/>
</dbReference>
<dbReference type="GO" id="GO:0016765">
    <property type="term" value="F:transferase activity, transferring alkyl or aryl (other than methyl) groups"/>
    <property type="evidence" value="ECO:0007669"/>
    <property type="project" value="InterPro"/>
</dbReference>
<feature type="transmembrane region" description="Helical" evidence="5">
    <location>
        <begin position="63"/>
        <end position="80"/>
    </location>
</feature>
<dbReference type="EC" id="2.5.1.-" evidence="6"/>
<keyword evidence="2 5" id="KW-0812">Transmembrane</keyword>
<evidence type="ECO:0000256" key="5">
    <source>
        <dbReference type="SAM" id="Phobius"/>
    </source>
</evidence>
<evidence type="ECO:0000256" key="3">
    <source>
        <dbReference type="ARBA" id="ARBA00022989"/>
    </source>
</evidence>
<dbReference type="PANTHER" id="PTHR42723">
    <property type="entry name" value="CHLOROPHYLL SYNTHASE"/>
    <property type="match status" value="1"/>
</dbReference>
<name>A0A645EFV5_9ZZZZ</name>
<evidence type="ECO:0000256" key="1">
    <source>
        <dbReference type="ARBA" id="ARBA00004141"/>
    </source>
</evidence>
<dbReference type="Gene3D" id="1.10.357.140">
    <property type="entry name" value="UbiA prenyltransferase"/>
    <property type="match status" value="1"/>
</dbReference>
<dbReference type="PANTHER" id="PTHR42723:SF1">
    <property type="entry name" value="CHLOROPHYLL SYNTHASE, CHLOROPLASTIC"/>
    <property type="match status" value="1"/>
</dbReference>
<keyword evidence="4 5" id="KW-0472">Membrane</keyword>
<evidence type="ECO:0000313" key="6">
    <source>
        <dbReference type="EMBL" id="MPN00878.1"/>
    </source>
</evidence>
<protein>
    <submittedName>
        <fullName evidence="6">Protoheme IX farnesyltransferase</fullName>
        <ecNumber evidence="6">2.5.1.-</ecNumber>
    </submittedName>
</protein>
<keyword evidence="3 5" id="KW-1133">Transmembrane helix</keyword>
<sequence length="131" mass="14490">MVLGELLALGTVPTIAEIILGFLSIFFISATSLILNDYFDIESDKINAPERPLPAGLVSERDVILLSIVVAMLGFITSYMISLEALLVIILVWAVGFLYNWRLKRAGFIGSSYSKQKVYFLLFFSSGCEIS</sequence>
<dbReference type="InterPro" id="IPR044878">
    <property type="entry name" value="UbiA_sf"/>
</dbReference>